<dbReference type="Gene3D" id="3.30.530.20">
    <property type="match status" value="1"/>
</dbReference>
<comment type="similarity">
    <text evidence="1">Belongs to the AHA1 family.</text>
</comment>
<sequence length="157" mass="17418">MTDNPLSVVDHETSTVHRSIYIAAPVEKVWRAVTDPEHISRWFGRTVLVGEGAGARGTVTWPDEPAIPIRVEEADRPRSISYRWWNDGGAGPVQDELDLRHSTVFTFVLEPADGGTQLTVTETGFETTTDPTGNLESHRLGWDAQLDRLVALLEATR</sequence>
<dbReference type="EMBL" id="QOUI01000001">
    <property type="protein sequence ID" value="RCK71000.1"/>
    <property type="molecule type" value="Genomic_DNA"/>
</dbReference>
<dbReference type="InterPro" id="IPR023393">
    <property type="entry name" value="START-like_dom_sf"/>
</dbReference>
<evidence type="ECO:0000313" key="3">
    <source>
        <dbReference type="EMBL" id="RCK71000.1"/>
    </source>
</evidence>
<organism evidence="3 4">
    <name type="scientific">Desertihabitans brevis</name>
    <dbReference type="NCBI Taxonomy" id="2268447"/>
    <lineage>
        <taxon>Bacteria</taxon>
        <taxon>Bacillati</taxon>
        <taxon>Actinomycetota</taxon>
        <taxon>Actinomycetes</taxon>
        <taxon>Propionibacteriales</taxon>
        <taxon>Propionibacteriaceae</taxon>
        <taxon>Desertihabitans</taxon>
    </lineage>
</organism>
<accession>A0A367YYS6</accession>
<gene>
    <name evidence="3" type="ORF">DT076_00470</name>
</gene>
<dbReference type="InterPro" id="IPR013538">
    <property type="entry name" value="ASHA1/2-like_C"/>
</dbReference>
<dbReference type="AlphaFoldDB" id="A0A367YYS6"/>
<dbReference type="Proteomes" id="UP000252770">
    <property type="component" value="Unassembled WGS sequence"/>
</dbReference>
<dbReference type="Pfam" id="PF08327">
    <property type="entry name" value="AHSA1"/>
    <property type="match status" value="1"/>
</dbReference>
<evidence type="ECO:0000313" key="4">
    <source>
        <dbReference type="Proteomes" id="UP000252770"/>
    </source>
</evidence>
<name>A0A367YYS6_9ACTN</name>
<protein>
    <recommendedName>
        <fullName evidence="2">Activator of Hsp90 ATPase homologue 1/2-like C-terminal domain-containing protein</fullName>
    </recommendedName>
</protein>
<keyword evidence="4" id="KW-1185">Reference proteome</keyword>
<reference evidence="3 4" key="1">
    <citation type="submission" date="2018-07" db="EMBL/GenBank/DDBJ databases">
        <title>Desertimonas flava gen. nov. sp. nov.</title>
        <authorList>
            <person name="Liu S."/>
        </authorList>
    </citation>
    <scope>NUCLEOTIDE SEQUENCE [LARGE SCALE GENOMIC DNA]</scope>
    <source>
        <strain evidence="3 4">16Sb5-5</strain>
    </source>
</reference>
<comment type="caution">
    <text evidence="3">The sequence shown here is derived from an EMBL/GenBank/DDBJ whole genome shotgun (WGS) entry which is preliminary data.</text>
</comment>
<dbReference type="RefSeq" id="WP_114124702.1">
    <property type="nucleotide sequence ID" value="NZ_QOUI01000001.1"/>
</dbReference>
<evidence type="ECO:0000259" key="2">
    <source>
        <dbReference type="Pfam" id="PF08327"/>
    </source>
</evidence>
<evidence type="ECO:0000256" key="1">
    <source>
        <dbReference type="ARBA" id="ARBA00006817"/>
    </source>
</evidence>
<feature type="domain" description="Activator of Hsp90 ATPase homologue 1/2-like C-terminal" evidence="2">
    <location>
        <begin position="23"/>
        <end position="154"/>
    </location>
</feature>
<proteinExistence type="inferred from homology"/>
<dbReference type="SUPFAM" id="SSF55961">
    <property type="entry name" value="Bet v1-like"/>
    <property type="match status" value="1"/>
</dbReference>